<dbReference type="STRING" id="414684.RC1_0376"/>
<dbReference type="HOGENOM" id="CLU_2107122_0_0_5"/>
<accession>B6IQT0</accession>
<dbReference type="EMBL" id="CP000613">
    <property type="protein sequence ID" value="ACI97816.1"/>
    <property type="molecule type" value="Genomic_DNA"/>
</dbReference>
<protein>
    <recommendedName>
        <fullName evidence="3">Acyl carrier protein</fullName>
    </recommendedName>
</protein>
<organism evidence="1 2">
    <name type="scientific">Rhodospirillum centenum (strain ATCC 51521 / SW)</name>
    <dbReference type="NCBI Taxonomy" id="414684"/>
    <lineage>
        <taxon>Bacteria</taxon>
        <taxon>Pseudomonadati</taxon>
        <taxon>Pseudomonadota</taxon>
        <taxon>Alphaproteobacteria</taxon>
        <taxon>Rhodospirillales</taxon>
        <taxon>Rhodospirillaceae</taxon>
        <taxon>Rhodospirillum</taxon>
    </lineage>
</organism>
<proteinExistence type="predicted"/>
<keyword evidence="2" id="KW-1185">Reference proteome</keyword>
<evidence type="ECO:0008006" key="3">
    <source>
        <dbReference type="Google" id="ProtNLM"/>
    </source>
</evidence>
<dbReference type="eggNOG" id="COG0236">
    <property type="taxonomic scope" value="Bacteria"/>
</dbReference>
<reference evidence="1 2" key="1">
    <citation type="journal article" date="2010" name="BMC Genomics">
        <title>Metabolic flexibility revealed in the genome of the cyst-forming alpha-1 proteobacterium Rhodospirillum centenum.</title>
        <authorList>
            <person name="Lu Y.K."/>
            <person name="Marden J."/>
            <person name="Han M."/>
            <person name="Swingley W.D."/>
            <person name="Mastrian S.D."/>
            <person name="Chowdhury S.R."/>
            <person name="Hao J."/>
            <person name="Helmy T."/>
            <person name="Kim S."/>
            <person name="Kurdoglu A.A."/>
            <person name="Matthies H.J."/>
            <person name="Rollo D."/>
            <person name="Stothard P."/>
            <person name="Blankenship R.E."/>
            <person name="Bauer C.E."/>
            <person name="Touchman J.W."/>
        </authorList>
    </citation>
    <scope>NUCLEOTIDE SEQUENCE [LARGE SCALE GENOMIC DNA]</scope>
    <source>
        <strain evidence="2">ATCC 51521 / SW</strain>
    </source>
</reference>
<sequence>MGESEGRTVCEAKEADAVSRSVEGVANWMHLFRWIVKLIRDEYGVDEKILVRTAILETDCGLSIEQVEEVLDIIAESFDIRFPAGTLDEVVKLEELCMLAAWLKGLFKRPEFLSDGYGEACRSLNAAAA</sequence>
<dbReference type="Proteomes" id="UP000001591">
    <property type="component" value="Chromosome"/>
</dbReference>
<evidence type="ECO:0000313" key="1">
    <source>
        <dbReference type="EMBL" id="ACI97816.1"/>
    </source>
</evidence>
<gene>
    <name evidence="1" type="ordered locus">RC1_0376</name>
</gene>
<name>B6IQT0_RHOCS</name>
<evidence type="ECO:0000313" key="2">
    <source>
        <dbReference type="Proteomes" id="UP000001591"/>
    </source>
</evidence>
<dbReference type="AlphaFoldDB" id="B6IQT0"/>
<dbReference type="KEGG" id="rce:RC1_0376"/>